<feature type="compositionally biased region" description="Polar residues" evidence="1">
    <location>
        <begin position="327"/>
        <end position="344"/>
    </location>
</feature>
<protein>
    <submittedName>
        <fullName evidence="2">Uncharacterized protein</fullName>
    </submittedName>
</protein>
<name>A0A6A5SJP9_9PLEO</name>
<evidence type="ECO:0000313" key="3">
    <source>
        <dbReference type="Proteomes" id="UP000800038"/>
    </source>
</evidence>
<sequence>MCNVVHLQFSCKHTLRLRRSRCKGTKHKTTRNSVKAACTAESFLTICLRTDCSFCQHMIWQRIWDYKLLRANRFLAKLTEKRMSGVNEVTTLVQDLVAQYQVAPWDARNMFVHTPKPFVARVGISDHKKAHSPLLQEVRPEDVEEAGGKCWAEMREEDYNGNYVASTDPIHPVNTDYSHPHDDDDGNWMVNHLSPEELESAGEAVQLDFDGSGWSWGNESSDVDVPSANREHMDEDFNHEPEQWKAIANPEEGKGHIAWGPDAEVPSPAATLSMDSTSTEENVQQEQIEPIIQAFWTYVNNNPKTDEQYRHPTNDLSDLLHELGISPESTHVSSDTTSPLATPTKTRHQWTDGPSDGPPTSPPRCPTPPSPNSTRSMFDKQRRDLEERKEIENDLTKFYRDWLVVSRQEVRAFEAGAKFVPEPEMPKAKGGGAI</sequence>
<gene>
    <name evidence="2" type="ORF">EJ02DRAFT_253261</name>
</gene>
<accession>A0A6A5SJP9</accession>
<keyword evidence="3" id="KW-1185">Reference proteome</keyword>
<dbReference type="OrthoDB" id="3933435at2759"/>
<evidence type="ECO:0000256" key="1">
    <source>
        <dbReference type="SAM" id="MobiDB-lite"/>
    </source>
</evidence>
<feature type="region of interest" description="Disordered" evidence="1">
    <location>
        <begin position="327"/>
        <end position="391"/>
    </location>
</feature>
<feature type="compositionally biased region" description="Pro residues" evidence="1">
    <location>
        <begin position="356"/>
        <end position="371"/>
    </location>
</feature>
<evidence type="ECO:0000313" key="2">
    <source>
        <dbReference type="EMBL" id="KAF1939659.1"/>
    </source>
</evidence>
<dbReference type="EMBL" id="ML976077">
    <property type="protein sequence ID" value="KAF1939659.1"/>
    <property type="molecule type" value="Genomic_DNA"/>
</dbReference>
<proteinExistence type="predicted"/>
<reference evidence="2" key="1">
    <citation type="journal article" date="2020" name="Stud. Mycol.">
        <title>101 Dothideomycetes genomes: a test case for predicting lifestyles and emergence of pathogens.</title>
        <authorList>
            <person name="Haridas S."/>
            <person name="Albert R."/>
            <person name="Binder M."/>
            <person name="Bloem J."/>
            <person name="Labutti K."/>
            <person name="Salamov A."/>
            <person name="Andreopoulos B."/>
            <person name="Baker S."/>
            <person name="Barry K."/>
            <person name="Bills G."/>
            <person name="Bluhm B."/>
            <person name="Cannon C."/>
            <person name="Castanera R."/>
            <person name="Culley D."/>
            <person name="Daum C."/>
            <person name="Ezra D."/>
            <person name="Gonzalez J."/>
            <person name="Henrissat B."/>
            <person name="Kuo A."/>
            <person name="Liang C."/>
            <person name="Lipzen A."/>
            <person name="Lutzoni F."/>
            <person name="Magnuson J."/>
            <person name="Mondo S."/>
            <person name="Nolan M."/>
            <person name="Ohm R."/>
            <person name="Pangilinan J."/>
            <person name="Park H.-J."/>
            <person name="Ramirez L."/>
            <person name="Alfaro M."/>
            <person name="Sun H."/>
            <person name="Tritt A."/>
            <person name="Yoshinaga Y."/>
            <person name="Zwiers L.-H."/>
            <person name="Turgeon B."/>
            <person name="Goodwin S."/>
            <person name="Spatafora J."/>
            <person name="Crous P."/>
            <person name="Grigoriev I."/>
        </authorList>
    </citation>
    <scope>NUCLEOTIDE SEQUENCE</scope>
    <source>
        <strain evidence="2">CBS 161.51</strain>
    </source>
</reference>
<dbReference type="Proteomes" id="UP000800038">
    <property type="component" value="Unassembled WGS sequence"/>
</dbReference>
<organism evidence="2 3">
    <name type="scientific">Clathrospora elynae</name>
    <dbReference type="NCBI Taxonomy" id="706981"/>
    <lineage>
        <taxon>Eukaryota</taxon>
        <taxon>Fungi</taxon>
        <taxon>Dikarya</taxon>
        <taxon>Ascomycota</taxon>
        <taxon>Pezizomycotina</taxon>
        <taxon>Dothideomycetes</taxon>
        <taxon>Pleosporomycetidae</taxon>
        <taxon>Pleosporales</taxon>
        <taxon>Diademaceae</taxon>
        <taxon>Clathrospora</taxon>
    </lineage>
</organism>
<feature type="compositionally biased region" description="Basic and acidic residues" evidence="1">
    <location>
        <begin position="377"/>
        <end position="391"/>
    </location>
</feature>
<dbReference type="AlphaFoldDB" id="A0A6A5SJP9"/>